<feature type="chain" id="PRO_5005288913" description="Secretion system C-terminal sorting domain-containing protein" evidence="2">
    <location>
        <begin position="20"/>
        <end position="208"/>
    </location>
</feature>
<evidence type="ECO:0000256" key="1">
    <source>
        <dbReference type="ARBA" id="ARBA00022729"/>
    </source>
</evidence>
<evidence type="ECO:0000259" key="3">
    <source>
        <dbReference type="Pfam" id="PF18962"/>
    </source>
</evidence>
<keyword evidence="1 2" id="KW-0732">Signal</keyword>
<keyword evidence="5" id="KW-1185">Reference proteome</keyword>
<proteinExistence type="predicted"/>
<dbReference type="Pfam" id="PF18962">
    <property type="entry name" value="Por_Secre_tail"/>
    <property type="match status" value="1"/>
</dbReference>
<dbReference type="PROSITE" id="PS51257">
    <property type="entry name" value="PROKAR_LIPOPROTEIN"/>
    <property type="match status" value="1"/>
</dbReference>
<comment type="caution">
    <text evidence="4">The sequence shown here is derived from an EMBL/GenBank/DDBJ whole genome shotgun (WGS) entry which is preliminary data.</text>
</comment>
<dbReference type="STRING" id="1304281.ACM44_09195"/>
<evidence type="ECO:0000313" key="5">
    <source>
        <dbReference type="Proteomes" id="UP000035900"/>
    </source>
</evidence>
<reference evidence="4 5" key="1">
    <citation type="journal article" date="2004" name="Int. J. Syst. Evol. Microbiol.">
        <title>Kaistella koreensis gen. nov., sp. nov., a novel member of the Chryseobacterium-Bergeyella-Riemerella branch.</title>
        <authorList>
            <person name="Kim M.K."/>
            <person name="Im W.T."/>
            <person name="Shin Y.K."/>
            <person name="Lim J.H."/>
            <person name="Kim S.H."/>
            <person name="Lee B.C."/>
            <person name="Park M.Y."/>
            <person name="Lee K.Y."/>
            <person name="Lee S.T."/>
        </authorList>
    </citation>
    <scope>NUCLEOTIDE SEQUENCE [LARGE SCALE GENOMIC DNA]</scope>
    <source>
        <strain evidence="4 5">CCUG 49689</strain>
    </source>
</reference>
<protein>
    <recommendedName>
        <fullName evidence="3">Secretion system C-terminal sorting domain-containing protein</fullName>
    </recommendedName>
</protein>
<dbReference type="Proteomes" id="UP000035900">
    <property type="component" value="Unassembled WGS sequence"/>
</dbReference>
<dbReference type="RefSeq" id="WP_048499736.1">
    <property type="nucleotide sequence ID" value="NZ_LFNG01000011.1"/>
</dbReference>
<feature type="signal peptide" evidence="2">
    <location>
        <begin position="1"/>
        <end position="19"/>
    </location>
</feature>
<accession>A0A0J7IXZ3</accession>
<dbReference type="OrthoDB" id="951108at2"/>
<name>A0A0J7IXZ3_9FLAO</name>
<evidence type="ECO:0000313" key="4">
    <source>
        <dbReference type="EMBL" id="KMQ71103.1"/>
    </source>
</evidence>
<feature type="domain" description="Secretion system C-terminal sorting" evidence="3">
    <location>
        <begin position="138"/>
        <end position="205"/>
    </location>
</feature>
<sequence>MKFLAFLFFSILLGGCAFAQKETFDIVTYNPPSGWEGKQGNGNISYSKIDGGSWAQITIYEHRNSEGDINTDFGGYTVTDSSGNIYLTGNTFSDSYIATAGSYQVNYGGSSDAFLVKLNSNGVMAVNNADTLINSIKIYPNPTTDFIHIQNPANQKIIKAEVFDSNGRLIKVSKTVDNKIDVKNIANGLYILKVSTEKGSQNLKFIKK</sequence>
<dbReference type="AlphaFoldDB" id="A0A0J7IXZ3"/>
<gene>
    <name evidence="4" type="ORF">ACM44_09195</name>
</gene>
<evidence type="ECO:0000256" key="2">
    <source>
        <dbReference type="SAM" id="SignalP"/>
    </source>
</evidence>
<dbReference type="InterPro" id="IPR026444">
    <property type="entry name" value="Secre_tail"/>
</dbReference>
<dbReference type="PATRIC" id="fig|1304281.5.peg.1976"/>
<dbReference type="NCBIfam" id="TIGR04183">
    <property type="entry name" value="Por_Secre_tail"/>
    <property type="match status" value="1"/>
</dbReference>
<organism evidence="4 5">
    <name type="scientific">Chryseobacterium koreense CCUG 49689</name>
    <dbReference type="NCBI Taxonomy" id="1304281"/>
    <lineage>
        <taxon>Bacteria</taxon>
        <taxon>Pseudomonadati</taxon>
        <taxon>Bacteroidota</taxon>
        <taxon>Flavobacteriia</taxon>
        <taxon>Flavobacteriales</taxon>
        <taxon>Weeksellaceae</taxon>
        <taxon>Chryseobacterium group</taxon>
        <taxon>Chryseobacterium</taxon>
    </lineage>
</organism>
<dbReference type="EMBL" id="LFNG01000011">
    <property type="protein sequence ID" value="KMQ71103.1"/>
    <property type="molecule type" value="Genomic_DNA"/>
</dbReference>